<evidence type="ECO:0000313" key="1">
    <source>
        <dbReference type="EMBL" id="PQP97209.1"/>
    </source>
</evidence>
<evidence type="ECO:0000313" key="2">
    <source>
        <dbReference type="Proteomes" id="UP000250321"/>
    </source>
</evidence>
<organism evidence="1 2">
    <name type="scientific">Prunus yedoensis var. nudiflora</name>
    <dbReference type="NCBI Taxonomy" id="2094558"/>
    <lineage>
        <taxon>Eukaryota</taxon>
        <taxon>Viridiplantae</taxon>
        <taxon>Streptophyta</taxon>
        <taxon>Embryophyta</taxon>
        <taxon>Tracheophyta</taxon>
        <taxon>Spermatophyta</taxon>
        <taxon>Magnoliopsida</taxon>
        <taxon>eudicotyledons</taxon>
        <taxon>Gunneridae</taxon>
        <taxon>Pentapetalae</taxon>
        <taxon>rosids</taxon>
        <taxon>fabids</taxon>
        <taxon>Rosales</taxon>
        <taxon>Rosaceae</taxon>
        <taxon>Amygdaloideae</taxon>
        <taxon>Amygdaleae</taxon>
        <taxon>Prunus</taxon>
    </lineage>
</organism>
<keyword evidence="2" id="KW-1185">Reference proteome</keyword>
<dbReference type="Proteomes" id="UP000250321">
    <property type="component" value="Unassembled WGS sequence"/>
</dbReference>
<dbReference type="EMBL" id="PJQY01001995">
    <property type="protein sequence ID" value="PQP97209.1"/>
    <property type="molecule type" value="Genomic_DNA"/>
</dbReference>
<proteinExistence type="predicted"/>
<sequence length="100" mass="11218">MHSVRRKSYTLSIPKEKGRVYKGTARHGQLQHTDAHIRRIDHILKSTNNGFVVSEAMSPPPISSPTTANLKPRLHSGRCSRCGYGRVKPGPSFWTWVQPA</sequence>
<reference evidence="1 2" key="1">
    <citation type="submission" date="2018-02" db="EMBL/GenBank/DDBJ databases">
        <title>Draft genome of wild Prunus yedoensis var. nudiflora.</title>
        <authorList>
            <person name="Baek S."/>
            <person name="Kim J.-H."/>
            <person name="Choi K."/>
            <person name="Kim G.-B."/>
            <person name="Cho A."/>
            <person name="Jang H."/>
            <person name="Shin C.-H."/>
            <person name="Yu H.-J."/>
            <person name="Mun J.-H."/>
        </authorList>
    </citation>
    <scope>NUCLEOTIDE SEQUENCE [LARGE SCALE GENOMIC DNA]</scope>
    <source>
        <strain evidence="2">cv. Jeju island</strain>
        <tissue evidence="1">Leaf</tissue>
    </source>
</reference>
<gene>
    <name evidence="1" type="ORF">Pyn_09575</name>
</gene>
<protein>
    <submittedName>
        <fullName evidence="1">Uncharacterized protein</fullName>
    </submittedName>
</protein>
<accession>A0A314XWG6</accession>
<name>A0A314XWG6_PRUYE</name>
<dbReference type="AlphaFoldDB" id="A0A314XWG6"/>
<comment type="caution">
    <text evidence="1">The sequence shown here is derived from an EMBL/GenBank/DDBJ whole genome shotgun (WGS) entry which is preliminary data.</text>
</comment>